<feature type="transmembrane region" description="Helical" evidence="13">
    <location>
        <begin position="420"/>
        <end position="441"/>
    </location>
</feature>
<dbReference type="PANTHER" id="PTHR43298">
    <property type="entry name" value="MULTIDRUG RESISTANCE PROTEIN NORM-RELATED"/>
    <property type="match status" value="1"/>
</dbReference>
<evidence type="ECO:0000256" key="2">
    <source>
        <dbReference type="ARBA" id="ARBA00004651"/>
    </source>
</evidence>
<feature type="transmembrane region" description="Helical" evidence="13">
    <location>
        <begin position="53"/>
        <end position="75"/>
    </location>
</feature>
<evidence type="ECO:0000256" key="12">
    <source>
        <dbReference type="ARBA" id="ARBA00031636"/>
    </source>
</evidence>
<evidence type="ECO:0000256" key="5">
    <source>
        <dbReference type="ARBA" id="ARBA00022448"/>
    </source>
</evidence>
<keyword evidence="15" id="KW-1185">Reference proteome</keyword>
<evidence type="ECO:0000313" key="14">
    <source>
        <dbReference type="EMBL" id="OZM56219.1"/>
    </source>
</evidence>
<dbReference type="AlphaFoldDB" id="A0A263BR85"/>
<keyword evidence="11 13" id="KW-0472">Membrane</keyword>
<evidence type="ECO:0000256" key="1">
    <source>
        <dbReference type="ARBA" id="ARBA00003408"/>
    </source>
</evidence>
<dbReference type="InterPro" id="IPR048279">
    <property type="entry name" value="MdtK-like"/>
</dbReference>
<comment type="similarity">
    <text evidence="3">Belongs to the multi antimicrobial extrusion (MATE) (TC 2.A.66.1) family.</text>
</comment>
<dbReference type="CDD" id="cd13131">
    <property type="entry name" value="MATE_NorM_like"/>
    <property type="match status" value="1"/>
</dbReference>
<evidence type="ECO:0000256" key="9">
    <source>
        <dbReference type="ARBA" id="ARBA00022989"/>
    </source>
</evidence>
<keyword evidence="8 13" id="KW-0812">Transmembrane</keyword>
<dbReference type="GO" id="GO:0005886">
    <property type="term" value="C:plasma membrane"/>
    <property type="evidence" value="ECO:0007669"/>
    <property type="project" value="UniProtKB-SubCell"/>
</dbReference>
<feature type="transmembrane region" description="Helical" evidence="13">
    <location>
        <begin position="244"/>
        <end position="267"/>
    </location>
</feature>
<dbReference type="Pfam" id="PF01554">
    <property type="entry name" value="MatE"/>
    <property type="match status" value="2"/>
</dbReference>
<feature type="transmembrane region" description="Helical" evidence="13">
    <location>
        <begin position="194"/>
        <end position="214"/>
    </location>
</feature>
<comment type="function">
    <text evidence="1">Multidrug efflux pump.</text>
</comment>
<feature type="transmembrane region" description="Helical" evidence="13">
    <location>
        <begin position="320"/>
        <end position="340"/>
    </location>
</feature>
<protein>
    <recommendedName>
        <fullName evidence="4">Probable multidrug resistance protein NorM</fullName>
    </recommendedName>
    <alternativeName>
        <fullName evidence="12">Multidrug-efflux transporter</fullName>
    </alternativeName>
</protein>
<evidence type="ECO:0000256" key="10">
    <source>
        <dbReference type="ARBA" id="ARBA00023065"/>
    </source>
</evidence>
<dbReference type="PIRSF" id="PIRSF006603">
    <property type="entry name" value="DinF"/>
    <property type="match status" value="1"/>
</dbReference>
<proteinExistence type="inferred from homology"/>
<dbReference type="GO" id="GO:0015297">
    <property type="term" value="F:antiporter activity"/>
    <property type="evidence" value="ECO:0007669"/>
    <property type="project" value="UniProtKB-KW"/>
</dbReference>
<comment type="subcellular location">
    <subcellularLocation>
        <location evidence="2">Cell membrane</location>
        <topology evidence="2">Multi-pass membrane protein</topology>
    </subcellularLocation>
</comment>
<dbReference type="PANTHER" id="PTHR43298:SF2">
    <property type="entry name" value="FMN_FAD EXPORTER YEEO-RELATED"/>
    <property type="match status" value="1"/>
</dbReference>
<dbReference type="RefSeq" id="WP_094925644.1">
    <property type="nucleotide sequence ID" value="NZ_NPIA01000007.1"/>
</dbReference>
<reference evidence="14 15" key="2">
    <citation type="submission" date="2017-09" db="EMBL/GenBank/DDBJ databases">
        <title>Bacillus patelloidae sp. nov., isolated from the intestinal tract of a marine limpet.</title>
        <authorList>
            <person name="Liu R."/>
            <person name="Dong C."/>
            <person name="Shao Z."/>
        </authorList>
    </citation>
    <scope>NUCLEOTIDE SEQUENCE [LARGE SCALE GENOMIC DNA]</scope>
    <source>
        <strain evidence="14 15">SA5d-4</strain>
    </source>
</reference>
<evidence type="ECO:0000256" key="13">
    <source>
        <dbReference type="SAM" id="Phobius"/>
    </source>
</evidence>
<evidence type="ECO:0000256" key="7">
    <source>
        <dbReference type="ARBA" id="ARBA00022475"/>
    </source>
</evidence>
<dbReference type="NCBIfam" id="TIGR00797">
    <property type="entry name" value="matE"/>
    <property type="match status" value="1"/>
</dbReference>
<dbReference type="EMBL" id="NPIA01000007">
    <property type="protein sequence ID" value="OZM56219.1"/>
    <property type="molecule type" value="Genomic_DNA"/>
</dbReference>
<feature type="transmembrane region" description="Helical" evidence="13">
    <location>
        <begin position="389"/>
        <end position="408"/>
    </location>
</feature>
<evidence type="ECO:0000256" key="4">
    <source>
        <dbReference type="ARBA" id="ARBA00020268"/>
    </source>
</evidence>
<dbReference type="InterPro" id="IPR002528">
    <property type="entry name" value="MATE_fam"/>
</dbReference>
<evidence type="ECO:0000256" key="8">
    <source>
        <dbReference type="ARBA" id="ARBA00022692"/>
    </source>
</evidence>
<accession>A0A263BR85</accession>
<feature type="transmembrane region" description="Helical" evidence="13">
    <location>
        <begin position="14"/>
        <end position="33"/>
    </location>
</feature>
<name>A0A263BR85_9BACI</name>
<dbReference type="InterPro" id="IPR050222">
    <property type="entry name" value="MATE_MdtK"/>
</dbReference>
<feature type="transmembrane region" description="Helical" evidence="13">
    <location>
        <begin position="95"/>
        <end position="113"/>
    </location>
</feature>
<evidence type="ECO:0000313" key="15">
    <source>
        <dbReference type="Proteomes" id="UP000217083"/>
    </source>
</evidence>
<keyword evidence="9 13" id="KW-1133">Transmembrane helix</keyword>
<gene>
    <name evidence="14" type="ORF">CIB95_12400</name>
</gene>
<feature type="transmembrane region" description="Helical" evidence="13">
    <location>
        <begin position="279"/>
        <end position="300"/>
    </location>
</feature>
<reference evidence="15" key="1">
    <citation type="submission" date="2017-08" db="EMBL/GenBank/DDBJ databases">
        <authorList>
            <person name="Huang Z."/>
        </authorList>
    </citation>
    <scope>NUCLEOTIDE SEQUENCE [LARGE SCALE GENOMIC DNA]</scope>
    <source>
        <strain evidence="15">SA5d-4</strain>
    </source>
</reference>
<dbReference type="Proteomes" id="UP000217083">
    <property type="component" value="Unassembled WGS sequence"/>
</dbReference>
<feature type="transmembrane region" description="Helical" evidence="13">
    <location>
        <begin position="166"/>
        <end position="188"/>
    </location>
</feature>
<organism evidence="14 15">
    <name type="scientific">Lottiidibacillus patelloidae</name>
    <dbReference type="NCBI Taxonomy" id="2670334"/>
    <lineage>
        <taxon>Bacteria</taxon>
        <taxon>Bacillati</taxon>
        <taxon>Bacillota</taxon>
        <taxon>Bacilli</taxon>
        <taxon>Bacillales</taxon>
        <taxon>Bacillaceae</taxon>
        <taxon>Lottiidibacillus</taxon>
    </lineage>
</organism>
<evidence type="ECO:0000256" key="6">
    <source>
        <dbReference type="ARBA" id="ARBA00022449"/>
    </source>
</evidence>
<comment type="caution">
    <text evidence="14">The sequence shown here is derived from an EMBL/GenBank/DDBJ whole genome shotgun (WGS) entry which is preliminary data.</text>
</comment>
<keyword evidence="10" id="KW-0406">Ion transport</keyword>
<keyword evidence="7" id="KW-1003">Cell membrane</keyword>
<sequence length="453" mass="49885">MKETSNYLQKIKQFYLIMVPIFIAQIGSMLIIFSDTVMSGRAGASDLAGVAIGSSLLFPFIAGFTGMLLSITPIIAQHVGAKQKDKIPETVQQGIYLSTLLALLVLLLGFLFVKPTLNLLDLTVSDYNIAKDYLIGISFGIIPLFIHTVFRCFFDALGETRVTMIITLISLPINVFFNYLLIFGSFGFPKLGGAGAGYASAITYWIVIIIAISISKRFDPFKPYQIMRNWVKISLNAWKEQLKIGVPIGLSIFFEVSIFAVVTLFMSEFDTFTIAAHQAAINFASLLFMIPLSISMALTIAVGHEVGANRLDHARQYSNIGISSAALIAFLTAIILYLFNGEIASIYTNNPQVLELMKHFLLYAIFFQFADAIGAPVQGVLRGYKDVNISLMMTFVSYWLIGIPVGLLAENYTNLGPFGYWVGLITGLTVGAIGLTTRLVIVQRKHKNSIQVQ</sequence>
<dbReference type="GO" id="GO:0006811">
    <property type="term" value="P:monoatomic ion transport"/>
    <property type="evidence" value="ECO:0007669"/>
    <property type="project" value="UniProtKB-KW"/>
</dbReference>
<evidence type="ECO:0000256" key="11">
    <source>
        <dbReference type="ARBA" id="ARBA00023136"/>
    </source>
</evidence>
<feature type="transmembrane region" description="Helical" evidence="13">
    <location>
        <begin position="360"/>
        <end position="377"/>
    </location>
</feature>
<feature type="transmembrane region" description="Helical" evidence="13">
    <location>
        <begin position="133"/>
        <end position="154"/>
    </location>
</feature>
<keyword evidence="6" id="KW-0050">Antiport</keyword>
<keyword evidence="5" id="KW-0813">Transport</keyword>
<evidence type="ECO:0000256" key="3">
    <source>
        <dbReference type="ARBA" id="ARBA00010199"/>
    </source>
</evidence>
<dbReference type="GO" id="GO:0042910">
    <property type="term" value="F:xenobiotic transmembrane transporter activity"/>
    <property type="evidence" value="ECO:0007669"/>
    <property type="project" value="InterPro"/>
</dbReference>